<keyword evidence="3" id="KW-0808">Transferase</keyword>
<organism evidence="3 4">
    <name type="scientific">Defluviicoccus vanus</name>
    <dbReference type="NCBI Taxonomy" id="111831"/>
    <lineage>
        <taxon>Bacteria</taxon>
        <taxon>Pseudomonadati</taxon>
        <taxon>Pseudomonadota</taxon>
        <taxon>Alphaproteobacteria</taxon>
        <taxon>Rhodospirillales</taxon>
        <taxon>Rhodospirillaceae</taxon>
        <taxon>Defluviicoccus</taxon>
    </lineage>
</organism>
<evidence type="ECO:0000313" key="3">
    <source>
        <dbReference type="EMBL" id="QNT70912.1"/>
    </source>
</evidence>
<dbReference type="GO" id="GO:0008999">
    <property type="term" value="F:protein-N-terminal-alanine acetyltransferase activity"/>
    <property type="evidence" value="ECO:0007669"/>
    <property type="project" value="TreeGrafter"/>
</dbReference>
<name>A0A7H1N5C6_9PROT</name>
<dbReference type="InterPro" id="IPR051908">
    <property type="entry name" value="Ribosomal_N-acetyltransferase"/>
</dbReference>
<evidence type="ECO:0000313" key="4">
    <source>
        <dbReference type="Proteomes" id="UP000516369"/>
    </source>
</evidence>
<dbReference type="FunFam" id="3.40.630.30:FF:000047">
    <property type="entry name" value="Acetyltransferase, GNAT family"/>
    <property type="match status" value="1"/>
</dbReference>
<evidence type="ECO:0000256" key="1">
    <source>
        <dbReference type="SAM" id="MobiDB-lite"/>
    </source>
</evidence>
<dbReference type="PANTHER" id="PTHR43441:SF2">
    <property type="entry name" value="FAMILY ACETYLTRANSFERASE, PUTATIVE (AFU_ORTHOLOGUE AFUA_7G00850)-RELATED"/>
    <property type="match status" value="1"/>
</dbReference>
<dbReference type="SUPFAM" id="SSF55729">
    <property type="entry name" value="Acyl-CoA N-acyltransferases (Nat)"/>
    <property type="match status" value="1"/>
</dbReference>
<accession>A0A7H1N5C6</accession>
<dbReference type="GO" id="GO:1990189">
    <property type="term" value="F:protein N-terminal-serine acetyltransferase activity"/>
    <property type="evidence" value="ECO:0007669"/>
    <property type="project" value="TreeGrafter"/>
</dbReference>
<dbReference type="InterPro" id="IPR000182">
    <property type="entry name" value="GNAT_dom"/>
</dbReference>
<dbReference type="Proteomes" id="UP000516369">
    <property type="component" value="Chromosome"/>
</dbReference>
<dbReference type="KEGG" id="dvn:HQ394_18335"/>
<dbReference type="RefSeq" id="WP_190261373.1">
    <property type="nucleotide sequence ID" value="NZ_CP053923.1"/>
</dbReference>
<dbReference type="InterPro" id="IPR016181">
    <property type="entry name" value="Acyl_CoA_acyltransferase"/>
</dbReference>
<feature type="domain" description="N-acetyltransferase" evidence="2">
    <location>
        <begin position="32"/>
        <end position="187"/>
    </location>
</feature>
<protein>
    <submittedName>
        <fullName evidence="3">GNAT family N-acetyltransferase</fullName>
    </submittedName>
</protein>
<dbReference type="PROSITE" id="PS51186">
    <property type="entry name" value="GNAT"/>
    <property type="match status" value="1"/>
</dbReference>
<keyword evidence="4" id="KW-1185">Reference proteome</keyword>
<dbReference type="PANTHER" id="PTHR43441">
    <property type="entry name" value="RIBOSOMAL-PROTEIN-SERINE ACETYLTRANSFERASE"/>
    <property type="match status" value="1"/>
</dbReference>
<dbReference type="GO" id="GO:0005737">
    <property type="term" value="C:cytoplasm"/>
    <property type="evidence" value="ECO:0007669"/>
    <property type="project" value="TreeGrafter"/>
</dbReference>
<sequence length="244" mass="27268">MLEPLRTLTSAPVEPLPDGRAPRHEPIAGQWVMLEPLDPARHAADLFNAGADEAIWRWLWYGPFDDRAAFTTWLEACAGSRDSLFFAICEHASRQAQGMAALLNIRPSDGVAELGHIWFALSLQRTAAATEALALLIRHVLGNLGYRRLEWKCDAANQPSRRAALRLGFRFEGIFHRHMVVKGRNRDTAWFSLLAEEWPATRRALDRWLARDNFDAEGTQRRALAAIRADDPAAGILTSGPLPT</sequence>
<feature type="region of interest" description="Disordered" evidence="1">
    <location>
        <begin position="1"/>
        <end position="21"/>
    </location>
</feature>
<dbReference type="Pfam" id="PF13302">
    <property type="entry name" value="Acetyltransf_3"/>
    <property type="match status" value="1"/>
</dbReference>
<reference evidence="3 4" key="1">
    <citation type="submission" date="2020-05" db="EMBL/GenBank/DDBJ databases">
        <title>Complete closed genome sequence of Defluviicoccus vanus.</title>
        <authorList>
            <person name="Bessarab I."/>
            <person name="Arumugam K."/>
            <person name="Maszenan A.M."/>
            <person name="Seviour R.J."/>
            <person name="Williams R.B."/>
        </authorList>
    </citation>
    <scope>NUCLEOTIDE SEQUENCE [LARGE SCALE GENOMIC DNA]</scope>
    <source>
        <strain evidence="3 4">Ben 114</strain>
    </source>
</reference>
<dbReference type="EMBL" id="CP053923">
    <property type="protein sequence ID" value="QNT70912.1"/>
    <property type="molecule type" value="Genomic_DNA"/>
</dbReference>
<gene>
    <name evidence="3" type="ORF">HQ394_18335</name>
</gene>
<dbReference type="Gene3D" id="3.40.630.30">
    <property type="match status" value="1"/>
</dbReference>
<proteinExistence type="predicted"/>
<dbReference type="AlphaFoldDB" id="A0A7H1N5C6"/>
<evidence type="ECO:0000259" key="2">
    <source>
        <dbReference type="PROSITE" id="PS51186"/>
    </source>
</evidence>